<accession>A0A327P386</accession>
<protein>
    <submittedName>
        <fullName evidence="2">Uncharacterized protein</fullName>
    </submittedName>
</protein>
<keyword evidence="1" id="KW-0812">Transmembrane</keyword>
<feature type="transmembrane region" description="Helical" evidence="1">
    <location>
        <begin position="12"/>
        <end position="29"/>
    </location>
</feature>
<keyword evidence="3" id="KW-1185">Reference proteome</keyword>
<evidence type="ECO:0000256" key="1">
    <source>
        <dbReference type="SAM" id="Phobius"/>
    </source>
</evidence>
<reference evidence="2 3" key="1">
    <citation type="submission" date="2018-06" db="EMBL/GenBank/DDBJ databases">
        <title>Genomic Encyclopedia of Archaeal and Bacterial Type Strains, Phase II (KMG-II): from individual species to whole genera.</title>
        <authorList>
            <person name="Goeker M."/>
        </authorList>
    </citation>
    <scope>NUCLEOTIDE SEQUENCE [LARGE SCALE GENOMIC DNA]</scope>
    <source>
        <strain evidence="2 3">DSM 23446</strain>
    </source>
</reference>
<dbReference type="AlphaFoldDB" id="A0A327P386"/>
<dbReference type="OrthoDB" id="822156at2"/>
<dbReference type="Proteomes" id="UP000249610">
    <property type="component" value="Unassembled WGS sequence"/>
</dbReference>
<feature type="transmembrane region" description="Helical" evidence="1">
    <location>
        <begin position="41"/>
        <end position="62"/>
    </location>
</feature>
<keyword evidence="1" id="KW-1133">Transmembrane helix</keyword>
<feature type="transmembrane region" description="Helical" evidence="1">
    <location>
        <begin position="123"/>
        <end position="143"/>
    </location>
</feature>
<name>A0A327P386_9BACT</name>
<evidence type="ECO:0000313" key="2">
    <source>
        <dbReference type="EMBL" id="RAI86769.1"/>
    </source>
</evidence>
<dbReference type="EMBL" id="QLLK01000010">
    <property type="protein sequence ID" value="RAI86769.1"/>
    <property type="molecule type" value="Genomic_DNA"/>
</dbReference>
<gene>
    <name evidence="2" type="ORF">LV83_03326</name>
</gene>
<organism evidence="2 3">
    <name type="scientific">Algoriphagus yeomjeoni</name>
    <dbReference type="NCBI Taxonomy" id="291403"/>
    <lineage>
        <taxon>Bacteria</taxon>
        <taxon>Pseudomonadati</taxon>
        <taxon>Bacteroidota</taxon>
        <taxon>Cytophagia</taxon>
        <taxon>Cytophagales</taxon>
        <taxon>Cyclobacteriaceae</taxon>
        <taxon>Algoriphagus</taxon>
    </lineage>
</organism>
<feature type="transmembrane region" description="Helical" evidence="1">
    <location>
        <begin position="212"/>
        <end position="230"/>
    </location>
</feature>
<comment type="caution">
    <text evidence="2">The sequence shown here is derived from an EMBL/GenBank/DDBJ whole genome shotgun (WGS) entry which is preliminary data.</text>
</comment>
<evidence type="ECO:0000313" key="3">
    <source>
        <dbReference type="Proteomes" id="UP000249610"/>
    </source>
</evidence>
<feature type="transmembrane region" description="Helical" evidence="1">
    <location>
        <begin position="74"/>
        <end position="91"/>
    </location>
</feature>
<keyword evidence="1" id="KW-0472">Membrane</keyword>
<dbReference type="RefSeq" id="WP_146613742.1">
    <property type="nucleotide sequence ID" value="NZ_QLLK01000010.1"/>
</dbReference>
<proteinExistence type="predicted"/>
<sequence length="250" mass="29138">MNRTLFPHIEKWLFLLIPLIFFGFYPSYWSKLTDNKTTVQHIHAFFMCLWVIMSIVQPYLILKKKIHAHKMIGKISYVLIVLIVISGYTLIQARYDRVLLRVQDRVETGELQLSPQEVLERVASLQSIGILFLLLLIICYVLAIVHRKKILPHATYMIGAIFTSIDPALDRLIGFWSNSFELEPNFFLTYASQLFAMILLVALAIFQWSKQLSLKPVLVVIGLYTIVFLINNNASETARWRWFAETILFR</sequence>
<feature type="transmembrane region" description="Helical" evidence="1">
    <location>
        <begin position="186"/>
        <end position="205"/>
    </location>
</feature>